<dbReference type="OrthoDB" id="370884at2759"/>
<evidence type="ECO:0000256" key="9">
    <source>
        <dbReference type="ARBA" id="ARBA00023136"/>
    </source>
</evidence>
<comment type="similarity">
    <text evidence="11">Belongs to the chitin synthase family. Class IV subfamily.</text>
</comment>
<evidence type="ECO:0000256" key="12">
    <source>
        <dbReference type="ARBA" id="ARBA00048014"/>
    </source>
</evidence>
<keyword evidence="4 16" id="KW-0328">Glycosyltransferase</keyword>
<evidence type="ECO:0000256" key="3">
    <source>
        <dbReference type="ARBA" id="ARBA00022475"/>
    </source>
</evidence>
<keyword evidence="6 15" id="KW-0812">Transmembrane</keyword>
<dbReference type="GO" id="GO:0004100">
    <property type="term" value="F:chitin synthase activity"/>
    <property type="evidence" value="ECO:0007669"/>
    <property type="project" value="UniProtKB-EC"/>
</dbReference>
<feature type="transmembrane region" description="Helical" evidence="15">
    <location>
        <begin position="492"/>
        <end position="510"/>
    </location>
</feature>
<dbReference type="CDD" id="cd04190">
    <property type="entry name" value="Chitin_synth_C"/>
    <property type="match status" value="1"/>
</dbReference>
<feature type="transmembrane region" description="Helical" evidence="15">
    <location>
        <begin position="402"/>
        <end position="424"/>
    </location>
</feature>
<keyword evidence="9 15" id="KW-0472">Membrane</keyword>
<evidence type="ECO:0000256" key="8">
    <source>
        <dbReference type="ARBA" id="ARBA00023054"/>
    </source>
</evidence>
<feature type="region of interest" description="Disordered" evidence="14">
    <location>
        <begin position="1"/>
        <end position="30"/>
    </location>
</feature>
<evidence type="ECO:0000256" key="7">
    <source>
        <dbReference type="ARBA" id="ARBA00022989"/>
    </source>
</evidence>
<evidence type="ECO:0000313" key="17">
    <source>
        <dbReference type="Proteomes" id="UP000596742"/>
    </source>
</evidence>
<keyword evidence="8 13" id="KW-0175">Coiled coil</keyword>
<evidence type="ECO:0000256" key="6">
    <source>
        <dbReference type="ARBA" id="ARBA00022692"/>
    </source>
</evidence>
<dbReference type="EC" id="2.4.1.16" evidence="2"/>
<feature type="transmembrane region" description="Helical" evidence="15">
    <location>
        <begin position="436"/>
        <end position="454"/>
    </location>
</feature>
<evidence type="ECO:0000256" key="10">
    <source>
        <dbReference type="ARBA" id="ARBA00023180"/>
    </source>
</evidence>
<dbReference type="FunFam" id="3.90.550.10:FF:000139">
    <property type="entry name" value="Chitin synthase 8"/>
    <property type="match status" value="1"/>
</dbReference>
<feature type="compositionally biased region" description="Polar residues" evidence="14">
    <location>
        <begin position="1139"/>
        <end position="1149"/>
    </location>
</feature>
<dbReference type="Pfam" id="PF03142">
    <property type="entry name" value="Chitin_synth_2"/>
    <property type="match status" value="1"/>
</dbReference>
<gene>
    <name evidence="16" type="ORF">MGAL_10B007688</name>
</gene>
<comment type="subcellular location">
    <subcellularLocation>
        <location evidence="1">Cell membrane</location>
        <topology evidence="1">Multi-pass membrane protein</topology>
    </subcellularLocation>
</comment>
<proteinExistence type="inferred from homology"/>
<keyword evidence="3" id="KW-1003">Cell membrane</keyword>
<evidence type="ECO:0000256" key="5">
    <source>
        <dbReference type="ARBA" id="ARBA00022679"/>
    </source>
</evidence>
<evidence type="ECO:0000256" key="15">
    <source>
        <dbReference type="SAM" id="Phobius"/>
    </source>
</evidence>
<feature type="transmembrane region" description="Helical" evidence="15">
    <location>
        <begin position="460"/>
        <end position="480"/>
    </location>
</feature>
<accession>A0A8B6EQ15</accession>
<keyword evidence="17" id="KW-1185">Reference proteome</keyword>
<dbReference type="Proteomes" id="UP000596742">
    <property type="component" value="Unassembled WGS sequence"/>
</dbReference>
<dbReference type="GO" id="GO:0006031">
    <property type="term" value="P:chitin biosynthetic process"/>
    <property type="evidence" value="ECO:0007669"/>
    <property type="project" value="TreeGrafter"/>
</dbReference>
<feature type="coiled-coil region" evidence="13">
    <location>
        <begin position="1004"/>
        <end position="1034"/>
    </location>
</feature>
<protein>
    <recommendedName>
        <fullName evidence="2">chitin synthase</fullName>
        <ecNumber evidence="2">2.4.1.16</ecNumber>
    </recommendedName>
</protein>
<name>A0A8B6EQ15_MYTGA</name>
<evidence type="ECO:0000256" key="14">
    <source>
        <dbReference type="SAM" id="MobiDB-lite"/>
    </source>
</evidence>
<dbReference type="GO" id="GO:0005886">
    <property type="term" value="C:plasma membrane"/>
    <property type="evidence" value="ECO:0007669"/>
    <property type="project" value="UniProtKB-SubCell"/>
</dbReference>
<sequence>MLNRRRTDEEFKTTIESNKPSKVPIPDWTENPEYNPNDDWSVLRKDSTPMIYMCATMWHETLNEMTQVLKSICRMDEDQCARRNLQLYFGIRDPDYYEFEAHIFFDDAFEPHGEGQYDYTVNSYVKMLVECIDVAATAVHNVITKIKAPTKIPTPYGGKLEWKLPGGNKIIAHLKDKQKIRHKKRWSQVMYMYYFLGHKLMNLKKSKKAKETIAQNTFILALDGDVDFQPSAVQLLVDRMKKNLNVGAACGRIHPIGAGPMIWYQKFEYAVSHWLQKAAENMIGCVLCSPGCFSLFRGFSLMDDNVMAKYTTVPTEAYQHVQYDQGEDRWLCTLLLQQGYKVEYVAASDALTFAPEGFYEFYNQRRRWSPSTMANIIDLLMDWKNVTEKNDDISLLCVGYQMLLLASSLLTPGTILLMVLGALYTAFPSVQPWTAFLINLIPVVIMVALCFVSKKEVQLSYAAILSTVYALLMMIVIVGLLKETVEAKWCSVTTFFLVFVASAFVISALLHPQEVWCLSHGLLYFLAIPSMSMLMMIYALGNLDDISWGTRDTGNAGSRLEIYSGNFIVEKEKQTIVHKRQHEKLKTEIFSTCDILILVKCMCCPQSGTETEDTRLRAIIEKLDDMDTRITSFSQRSVASYKQNDSKEDITPFSRQPEAFERAGEMINNPLFAKQEQRENSREILKDLRNKPRDELVCPFWIEDPDVRYGEIEYMLPNEINFWEKFIEKYLKPLDMSNEVKNKIKQDLRELRNKVCLAFLLMNALFVTIVYTLTEVNKQELGSLSISLNCDNGKEKNEKGYGQGYIEPISFAFTAVFGIMLLVQFICMLFHRYSTLLHVVASPSAEINFKKKILGSIFESAEEETDKEIKVIEGLKLVREFQSNKQETDSDTSSVKSFATDITDNESEYGDDSVGQRKGKTLWKKLAKRKTEMARSTLSRNFMRNYSKLQKAVDAEETMSTSPINMEEFERKPEINRTNFVLQQFGPKRLTHSSIRTVVTMMKNDDIKEQVKRKTEHLNKLKQLRKERAREKLRSVLPKLGGVSKLNFANIVSQAKHKERLDKLDSEIENMKPDLDEETVPKTETSRTENQRKRLPSVNEKDERESASDSDSDNNDDDKDDSSNDSDDPSGRPVRGSFRVNSDGSSRNSLADADVLF</sequence>
<evidence type="ECO:0000313" key="16">
    <source>
        <dbReference type="EMBL" id="VDI37898.1"/>
    </source>
</evidence>
<feature type="region of interest" description="Disordered" evidence="14">
    <location>
        <begin position="1062"/>
        <end position="1157"/>
    </location>
</feature>
<keyword evidence="5 16" id="KW-0808">Transferase</keyword>
<feature type="compositionally biased region" description="Acidic residues" evidence="14">
    <location>
        <begin position="1108"/>
        <end position="1128"/>
    </location>
</feature>
<keyword evidence="7 15" id="KW-1133">Transmembrane helix</keyword>
<comment type="caution">
    <text evidence="16">The sequence shown here is derived from an EMBL/GenBank/DDBJ whole genome shotgun (WGS) entry which is preliminary data.</text>
</comment>
<dbReference type="InterPro" id="IPR004835">
    <property type="entry name" value="Chitin_synth"/>
</dbReference>
<comment type="catalytic activity">
    <reaction evidence="12">
        <text>[(1-&gt;4)-N-acetyl-beta-D-glucosaminyl](n) + UDP-N-acetyl-alpha-D-glucosamine = [(1-&gt;4)-N-acetyl-beta-D-glucosaminyl](n+1) + UDP + H(+)</text>
        <dbReference type="Rhea" id="RHEA:16637"/>
        <dbReference type="Rhea" id="RHEA-COMP:9593"/>
        <dbReference type="Rhea" id="RHEA-COMP:9595"/>
        <dbReference type="ChEBI" id="CHEBI:15378"/>
        <dbReference type="ChEBI" id="CHEBI:17029"/>
        <dbReference type="ChEBI" id="CHEBI:57705"/>
        <dbReference type="ChEBI" id="CHEBI:58223"/>
        <dbReference type="EC" id="2.4.1.16"/>
    </reaction>
</comment>
<dbReference type="AlphaFoldDB" id="A0A8B6EQ15"/>
<reference evidence="16" key="1">
    <citation type="submission" date="2018-11" db="EMBL/GenBank/DDBJ databases">
        <authorList>
            <person name="Alioto T."/>
            <person name="Alioto T."/>
        </authorList>
    </citation>
    <scope>NUCLEOTIDE SEQUENCE</scope>
</reference>
<dbReference type="EMBL" id="UYJE01005519">
    <property type="protein sequence ID" value="VDI37898.1"/>
    <property type="molecule type" value="Genomic_DNA"/>
</dbReference>
<feature type="compositionally biased region" description="Basic and acidic residues" evidence="14">
    <location>
        <begin position="1"/>
        <end position="13"/>
    </location>
</feature>
<dbReference type="PANTHER" id="PTHR22914:SF42">
    <property type="entry name" value="CHITIN SYNTHASE"/>
    <property type="match status" value="1"/>
</dbReference>
<feature type="transmembrane region" description="Helical" evidence="15">
    <location>
        <begin position="755"/>
        <end position="774"/>
    </location>
</feature>
<organism evidence="16 17">
    <name type="scientific">Mytilus galloprovincialis</name>
    <name type="common">Mediterranean mussel</name>
    <dbReference type="NCBI Taxonomy" id="29158"/>
    <lineage>
        <taxon>Eukaryota</taxon>
        <taxon>Metazoa</taxon>
        <taxon>Spiralia</taxon>
        <taxon>Lophotrochozoa</taxon>
        <taxon>Mollusca</taxon>
        <taxon>Bivalvia</taxon>
        <taxon>Autobranchia</taxon>
        <taxon>Pteriomorphia</taxon>
        <taxon>Mytilida</taxon>
        <taxon>Mytiloidea</taxon>
        <taxon>Mytilidae</taxon>
        <taxon>Mytilinae</taxon>
        <taxon>Mytilus</taxon>
    </lineage>
</organism>
<feature type="compositionally biased region" description="Basic and acidic residues" evidence="14">
    <location>
        <begin position="1062"/>
        <end position="1092"/>
    </location>
</feature>
<dbReference type="InterPro" id="IPR029044">
    <property type="entry name" value="Nucleotide-diphossugar_trans"/>
</dbReference>
<keyword evidence="10" id="KW-0325">Glycoprotein</keyword>
<evidence type="ECO:0000256" key="4">
    <source>
        <dbReference type="ARBA" id="ARBA00022676"/>
    </source>
</evidence>
<evidence type="ECO:0000256" key="13">
    <source>
        <dbReference type="SAM" id="Coils"/>
    </source>
</evidence>
<evidence type="ECO:0000256" key="2">
    <source>
        <dbReference type="ARBA" id="ARBA00012543"/>
    </source>
</evidence>
<evidence type="ECO:0000256" key="11">
    <source>
        <dbReference type="ARBA" id="ARBA00046329"/>
    </source>
</evidence>
<dbReference type="SUPFAM" id="SSF53448">
    <property type="entry name" value="Nucleotide-diphospho-sugar transferases"/>
    <property type="match status" value="1"/>
</dbReference>
<feature type="transmembrane region" description="Helical" evidence="15">
    <location>
        <begin position="809"/>
        <end position="830"/>
    </location>
</feature>
<feature type="transmembrane region" description="Helical" evidence="15">
    <location>
        <begin position="522"/>
        <end position="541"/>
    </location>
</feature>
<dbReference type="PANTHER" id="PTHR22914">
    <property type="entry name" value="CHITIN SYNTHASE"/>
    <property type="match status" value="1"/>
</dbReference>
<evidence type="ECO:0000256" key="1">
    <source>
        <dbReference type="ARBA" id="ARBA00004651"/>
    </source>
</evidence>